<protein>
    <submittedName>
        <fullName evidence="1">Cryptochrome/photolyase family protein</fullName>
    </submittedName>
</protein>
<dbReference type="AlphaFoldDB" id="A0A926P5H1"/>
<dbReference type="RefSeq" id="WP_190293030.1">
    <property type="nucleotide sequence ID" value="NZ_JABFCZ010000022.1"/>
</dbReference>
<comment type="caution">
    <text evidence="1">The sequence shown here is derived from an EMBL/GenBank/DDBJ whole genome shotgun (WGS) entry which is preliminary data.</text>
</comment>
<reference evidence="1" key="1">
    <citation type="submission" date="2020-05" db="EMBL/GenBank/DDBJ databases">
        <title>Identification of trans-AT polyketide cluster in two marine bacteria, producers of a novel glutaramide-containing polyketide sesbanimide D and analogs.</title>
        <authorList>
            <person name="Kacar D."/>
            <person name="Rodriguez P."/>
            <person name="Canedo L."/>
            <person name="Gonzalez E."/>
            <person name="Galan B."/>
            <person name="De La Calle F."/>
            <person name="Garcia J.L."/>
        </authorList>
    </citation>
    <scope>NUCLEOTIDE SEQUENCE</scope>
    <source>
        <strain evidence="1">PHM038</strain>
    </source>
</reference>
<dbReference type="Pfam" id="PF04244">
    <property type="entry name" value="DPRP"/>
    <property type="match status" value="1"/>
</dbReference>
<dbReference type="Proteomes" id="UP000598467">
    <property type="component" value="Unassembled WGS sequence"/>
</dbReference>
<evidence type="ECO:0000313" key="2">
    <source>
        <dbReference type="Proteomes" id="UP000598467"/>
    </source>
</evidence>
<dbReference type="PANTHER" id="PTHR38657">
    <property type="entry name" value="SLR1343 PROTEIN"/>
    <property type="match status" value="1"/>
</dbReference>
<evidence type="ECO:0000313" key="1">
    <source>
        <dbReference type="EMBL" id="MBD1548336.1"/>
    </source>
</evidence>
<sequence>MTAKIRNLVLVLGDQLTLSMSSLQDADPGRDRVLMCEVAEEATYVRHHKKKITLIFSAMRHFADELRDRGFGVRYVKLDDDGNSNSFTGEVKRAIDELKPQAVVVTEPGEWRVRQAMDRWSDDFDIPVEIRDDTRFLCSRDDFRKWAGDRRALTMEFFYREMRRRTGLLMDGDKPCGGRWNFDAENRKPAAPDLFRPAHPTFPPDAMTRSVMDLVEARFPDHMGSADGFTFAVRREDCERAADDFIANFLPGFGETQDAMLKDDPFLNHSLLSFYLNLGLLDAMALCRAAERAYLEGHAPLNAVEGFIRQIIGWREYVRGVYWLFMPDYVDSNFFEAERPLPAFFWTGKTDMACLAQVIGETIENAYAHHIQRLMITGNFALLAGLDPHALHEWYLEVYADAFEWVELPNVIGMSQFADGGLLGTKPYAASGAYISRMSDYCKGCRYDVRAKTGEGACPFNALYWDFLDRNADKLSANRRLAQPYATWRRMGEEKKETYRQSARAFLERLDAGLPV</sequence>
<dbReference type="Gene3D" id="1.10.579.10">
    <property type="entry name" value="DNA Cyclobutane Dipyrimidine Photolyase, subunit A, domain 3"/>
    <property type="match status" value="1"/>
</dbReference>
<dbReference type="InterPro" id="IPR036134">
    <property type="entry name" value="Crypto/Photolyase_FAD-like_sf"/>
</dbReference>
<proteinExistence type="predicted"/>
<dbReference type="PANTHER" id="PTHR38657:SF1">
    <property type="entry name" value="SLR1343 PROTEIN"/>
    <property type="match status" value="1"/>
</dbReference>
<dbReference type="InterPro" id="IPR052551">
    <property type="entry name" value="UV-DNA_repair_photolyase"/>
</dbReference>
<gene>
    <name evidence="1" type="ORF">HK439_18895</name>
</gene>
<dbReference type="Gene3D" id="1.25.40.80">
    <property type="match status" value="1"/>
</dbReference>
<dbReference type="Gene3D" id="1.10.10.1710">
    <property type="entry name" value="Deoxyribodipyrimidine photolyase-related"/>
    <property type="match status" value="1"/>
</dbReference>
<accession>A0A926P5H1</accession>
<dbReference type="SUPFAM" id="SSF48173">
    <property type="entry name" value="Cryptochrome/photolyase FAD-binding domain"/>
    <property type="match status" value="1"/>
</dbReference>
<organism evidence="1 2">
    <name type="scientific">Roseibium aggregatum</name>
    <dbReference type="NCBI Taxonomy" id="187304"/>
    <lineage>
        <taxon>Bacteria</taxon>
        <taxon>Pseudomonadati</taxon>
        <taxon>Pseudomonadota</taxon>
        <taxon>Alphaproteobacteria</taxon>
        <taxon>Hyphomicrobiales</taxon>
        <taxon>Stappiaceae</taxon>
        <taxon>Roseibium</taxon>
    </lineage>
</organism>
<dbReference type="InterPro" id="IPR014729">
    <property type="entry name" value="Rossmann-like_a/b/a_fold"/>
</dbReference>
<dbReference type="EMBL" id="JABFCZ010000022">
    <property type="protein sequence ID" value="MBD1548336.1"/>
    <property type="molecule type" value="Genomic_DNA"/>
</dbReference>
<name>A0A926P5H1_9HYPH</name>
<dbReference type="InterPro" id="IPR007357">
    <property type="entry name" value="PhrB-like"/>
</dbReference>
<dbReference type="Gene3D" id="3.40.50.620">
    <property type="entry name" value="HUPs"/>
    <property type="match status" value="1"/>
</dbReference>